<accession>A0A1F4NST1</accession>
<comment type="caution">
    <text evidence="2">The sequence shown here is derived from an EMBL/GenBank/DDBJ whole genome shotgun (WGS) entry which is preliminary data.</text>
</comment>
<feature type="transmembrane region" description="Helical" evidence="1">
    <location>
        <begin position="20"/>
        <end position="39"/>
    </location>
</feature>
<protein>
    <recommendedName>
        <fullName evidence="4">Bacterial Ig-like domain-containing protein</fullName>
    </recommendedName>
</protein>
<sequence length="338" mass="35659">MKDDQDKELGPQSFASPPVLALAIALLLVIVGTVSFFYAGGWQTLKHSWTGWFAPSISLAVEPESTGLPADGTSSLSINIIATNRQGQLLDGEDITVELTRGTAGLTNSARTPSGASKQVILQAPSDPQTLSLAIGLSGIIKNLDIEAFDPTPPAVPSLKAPTDGSVLATGTPTISGQAAPNTQTEIYLDDILNTTTMADQSGLFNAPLEKAVGRGRHKLALSTVNRYGIRSASSAAIYIDIQTLDPEVDFDNIRLRPNPVPPGEVTYVFIPVSNNTKSVTVAIEGKDYPLYDRNDSSIFSGAVQAPLTPGLYRLSATIINESGNSVLVSNITSLRVQ</sequence>
<keyword evidence="1" id="KW-0812">Transmembrane</keyword>
<evidence type="ECO:0000313" key="2">
    <source>
        <dbReference type="EMBL" id="OGB74347.1"/>
    </source>
</evidence>
<evidence type="ECO:0008006" key="4">
    <source>
        <dbReference type="Google" id="ProtNLM"/>
    </source>
</evidence>
<dbReference type="STRING" id="1798535.A2V68_01175"/>
<evidence type="ECO:0000313" key="3">
    <source>
        <dbReference type="Proteomes" id="UP000176651"/>
    </source>
</evidence>
<organism evidence="2 3">
    <name type="scientific">candidate division Kazan bacterium RBG_13_50_9</name>
    <dbReference type="NCBI Taxonomy" id="1798535"/>
    <lineage>
        <taxon>Bacteria</taxon>
        <taxon>Bacteria division Kazan-3B-28</taxon>
    </lineage>
</organism>
<name>A0A1F4NST1_UNCK3</name>
<keyword evidence="1" id="KW-1133">Transmembrane helix</keyword>
<reference evidence="2 3" key="1">
    <citation type="journal article" date="2016" name="Nat. Commun.">
        <title>Thousands of microbial genomes shed light on interconnected biogeochemical processes in an aquifer system.</title>
        <authorList>
            <person name="Anantharaman K."/>
            <person name="Brown C.T."/>
            <person name="Hug L.A."/>
            <person name="Sharon I."/>
            <person name="Castelle C.J."/>
            <person name="Probst A.J."/>
            <person name="Thomas B.C."/>
            <person name="Singh A."/>
            <person name="Wilkins M.J."/>
            <person name="Karaoz U."/>
            <person name="Brodie E.L."/>
            <person name="Williams K.H."/>
            <person name="Hubbard S.S."/>
            <person name="Banfield J.F."/>
        </authorList>
    </citation>
    <scope>NUCLEOTIDE SEQUENCE [LARGE SCALE GENOMIC DNA]</scope>
</reference>
<proteinExistence type="predicted"/>
<dbReference type="AlphaFoldDB" id="A0A1F4NST1"/>
<dbReference type="EMBL" id="META01000003">
    <property type="protein sequence ID" value="OGB74347.1"/>
    <property type="molecule type" value="Genomic_DNA"/>
</dbReference>
<dbReference type="Proteomes" id="UP000176651">
    <property type="component" value="Unassembled WGS sequence"/>
</dbReference>
<evidence type="ECO:0000256" key="1">
    <source>
        <dbReference type="SAM" id="Phobius"/>
    </source>
</evidence>
<keyword evidence="1" id="KW-0472">Membrane</keyword>
<gene>
    <name evidence="2" type="ORF">A2V68_01175</name>
</gene>